<dbReference type="RefSeq" id="WP_317713870.1">
    <property type="nucleotide sequence ID" value="NZ_JAWLUM010000003.1"/>
</dbReference>
<comment type="similarity">
    <text evidence="1">Belongs to the 'phage' integrase family.</text>
</comment>
<name>A0ABU4EXC8_WILMA</name>
<evidence type="ECO:0000313" key="10">
    <source>
        <dbReference type="Proteomes" id="UP001185792"/>
    </source>
</evidence>
<feature type="region of interest" description="Disordered" evidence="6">
    <location>
        <begin position="1"/>
        <end position="36"/>
    </location>
</feature>
<dbReference type="EMBL" id="JAWLUM010000003">
    <property type="protein sequence ID" value="MDV7135411.1"/>
    <property type="molecule type" value="Genomic_DNA"/>
</dbReference>
<sequence>MAHVQKRTKQDGSPAYVVKWRTPDGKQRSKGGFSTRRAADDYATSIDYNQRRGTTFDPKSGGMTFRDAAAIWLESRHDLKPRTRTNYAGHLRPGGDIDTTFGGYPLNKITRAEISTWVNAHVAADKSASAVRNAFFIVRMVLKQAVVDGRLTTNPAEYVKLPSPRAKGSTAGPRTHGSVEDTAAFLTAEQVDYLADASPWPYNVFMHLAAWSGLRSAEMGGLQIGDLELSRRGGAVQVRRTVMIVDNRAVYDSPKTRRSRRRVPLTARTVGVLADYLASHPRRNDLTAPLFPNAMLVAPKPTGKRAPKHPVDTPFVDRAGRSREGEPMTPGEQAALLSVAEAQDRLNLDWSEPLHHKTFYKSVYQPAILRACLVLSADGLAPIPANATAHSLRHSYASFCVSAGLHPKQIADYMGHASVNTTMGVYAHLFEDDHDDAMAALGGVAAPRPSGNVVRLRG</sequence>
<gene>
    <name evidence="9" type="ORF">R4198_17050</name>
</gene>
<evidence type="ECO:0000256" key="2">
    <source>
        <dbReference type="ARBA" id="ARBA00022908"/>
    </source>
</evidence>
<feature type="region of interest" description="Disordered" evidence="6">
    <location>
        <begin position="299"/>
        <end position="329"/>
    </location>
</feature>
<reference evidence="9 10" key="1">
    <citation type="submission" date="2023-10" db="EMBL/GenBank/DDBJ databases">
        <title>Development of a sustainable strategy for remediation of hydrocarbon-contaminated territories based on the waste exchange concept.</title>
        <authorList>
            <person name="Krivoruchko A."/>
        </authorList>
    </citation>
    <scope>NUCLEOTIDE SEQUENCE [LARGE SCALE GENOMIC DNA]</scope>
    <source>
        <strain evidence="9 10">IEGM 1236</strain>
    </source>
</reference>
<keyword evidence="2" id="KW-0229">DNA integration</keyword>
<dbReference type="Gene3D" id="1.10.150.130">
    <property type="match status" value="1"/>
</dbReference>
<evidence type="ECO:0000256" key="5">
    <source>
        <dbReference type="PROSITE-ProRule" id="PRU01248"/>
    </source>
</evidence>
<dbReference type="SUPFAM" id="SSF56349">
    <property type="entry name" value="DNA breaking-rejoining enzymes"/>
    <property type="match status" value="1"/>
</dbReference>
<protein>
    <submittedName>
        <fullName evidence="9">Site-specific integrase</fullName>
    </submittedName>
</protein>
<feature type="domain" description="Tyr recombinase" evidence="7">
    <location>
        <begin position="181"/>
        <end position="440"/>
    </location>
</feature>
<dbReference type="PROSITE" id="PS51898">
    <property type="entry name" value="TYR_RECOMBINASE"/>
    <property type="match status" value="1"/>
</dbReference>
<accession>A0ABU4EXC8</accession>
<dbReference type="InterPro" id="IPR010998">
    <property type="entry name" value="Integrase_recombinase_N"/>
</dbReference>
<keyword evidence="10" id="KW-1185">Reference proteome</keyword>
<evidence type="ECO:0000259" key="8">
    <source>
        <dbReference type="PROSITE" id="PS51900"/>
    </source>
</evidence>
<dbReference type="PROSITE" id="PS51900">
    <property type="entry name" value="CB"/>
    <property type="match status" value="1"/>
</dbReference>
<dbReference type="InterPro" id="IPR011010">
    <property type="entry name" value="DNA_brk_join_enz"/>
</dbReference>
<dbReference type="Gene3D" id="1.10.443.10">
    <property type="entry name" value="Intergrase catalytic core"/>
    <property type="match status" value="1"/>
</dbReference>
<comment type="caution">
    <text evidence="9">The sequence shown here is derived from an EMBL/GenBank/DDBJ whole genome shotgun (WGS) entry which is preliminary data.</text>
</comment>
<feature type="domain" description="Core-binding (CB)" evidence="8">
    <location>
        <begin position="63"/>
        <end position="146"/>
    </location>
</feature>
<dbReference type="InterPro" id="IPR050090">
    <property type="entry name" value="Tyrosine_recombinase_XerCD"/>
</dbReference>
<dbReference type="InterPro" id="IPR004107">
    <property type="entry name" value="Integrase_SAM-like_N"/>
</dbReference>
<evidence type="ECO:0000259" key="7">
    <source>
        <dbReference type="PROSITE" id="PS51898"/>
    </source>
</evidence>
<dbReference type="Pfam" id="PF00589">
    <property type="entry name" value="Phage_integrase"/>
    <property type="match status" value="1"/>
</dbReference>
<evidence type="ECO:0000256" key="3">
    <source>
        <dbReference type="ARBA" id="ARBA00023125"/>
    </source>
</evidence>
<dbReference type="InterPro" id="IPR002104">
    <property type="entry name" value="Integrase_catalytic"/>
</dbReference>
<keyword evidence="4" id="KW-0233">DNA recombination</keyword>
<dbReference type="PANTHER" id="PTHR30349:SF64">
    <property type="entry name" value="PROPHAGE INTEGRASE INTD-RELATED"/>
    <property type="match status" value="1"/>
</dbReference>
<evidence type="ECO:0000256" key="4">
    <source>
        <dbReference type="ARBA" id="ARBA00023172"/>
    </source>
</evidence>
<dbReference type="PANTHER" id="PTHR30349">
    <property type="entry name" value="PHAGE INTEGRASE-RELATED"/>
    <property type="match status" value="1"/>
</dbReference>
<dbReference type="InterPro" id="IPR013762">
    <property type="entry name" value="Integrase-like_cat_sf"/>
</dbReference>
<keyword evidence="3 5" id="KW-0238">DNA-binding</keyword>
<proteinExistence type="inferred from homology"/>
<organism evidence="9 10">
    <name type="scientific">Williamsia marianensis</name>
    <dbReference type="NCBI Taxonomy" id="85044"/>
    <lineage>
        <taxon>Bacteria</taxon>
        <taxon>Bacillati</taxon>
        <taxon>Actinomycetota</taxon>
        <taxon>Actinomycetes</taxon>
        <taxon>Mycobacteriales</taxon>
        <taxon>Nocardiaceae</taxon>
        <taxon>Williamsia</taxon>
    </lineage>
</organism>
<evidence type="ECO:0000256" key="1">
    <source>
        <dbReference type="ARBA" id="ARBA00008857"/>
    </source>
</evidence>
<dbReference type="Proteomes" id="UP001185792">
    <property type="component" value="Unassembled WGS sequence"/>
</dbReference>
<dbReference type="InterPro" id="IPR044068">
    <property type="entry name" value="CB"/>
</dbReference>
<dbReference type="Pfam" id="PF14659">
    <property type="entry name" value="Phage_int_SAM_3"/>
    <property type="match status" value="1"/>
</dbReference>
<evidence type="ECO:0000313" key="9">
    <source>
        <dbReference type="EMBL" id="MDV7135411.1"/>
    </source>
</evidence>
<evidence type="ECO:0000256" key="6">
    <source>
        <dbReference type="SAM" id="MobiDB-lite"/>
    </source>
</evidence>